<reference evidence="1" key="1">
    <citation type="journal article" date="2015" name="Nature">
        <title>Complex archaea that bridge the gap between prokaryotes and eukaryotes.</title>
        <authorList>
            <person name="Spang A."/>
            <person name="Saw J.H."/>
            <person name="Jorgensen S.L."/>
            <person name="Zaremba-Niedzwiedzka K."/>
            <person name="Martijn J."/>
            <person name="Lind A.E."/>
            <person name="van Eijk R."/>
            <person name="Schleper C."/>
            <person name="Guy L."/>
            <person name="Ettema T.J."/>
        </authorList>
    </citation>
    <scope>NUCLEOTIDE SEQUENCE</scope>
</reference>
<comment type="caution">
    <text evidence="1">The sequence shown here is derived from an EMBL/GenBank/DDBJ whole genome shotgun (WGS) entry which is preliminary data.</text>
</comment>
<protein>
    <submittedName>
        <fullName evidence="1">Uncharacterized protein</fullName>
    </submittedName>
</protein>
<dbReference type="EMBL" id="LAZR01019423">
    <property type="protein sequence ID" value="KKL92587.1"/>
    <property type="molecule type" value="Genomic_DNA"/>
</dbReference>
<dbReference type="AlphaFoldDB" id="A0A0F9IZZ0"/>
<sequence>MALTLSVNPFDSALLTEAGDKIQAENLEFIVVNSGYATIGAKGQVFYEFKRRDFEVTWSDNATVLKATITGDVTSSFTNGDTIFLGADTNYNEVGTVASVPAFGSGVTTFDTSVTFVAIDTQGYINNLSTHTNYRVEIQVWNDGVTTQLINEAFEYVPKQSGFLNIDLSDLMLFILRANDILSKYIAIKWREVWNEDTTDVFNTATSIQVVHGVKPQAINGTFLSINQTFVEFSGNAGTLGRWLTMFPSTDGLTGRASKLLFKGWANFMYYIVDDDFNTRTTGDPETEEYSEAITGGTALLTGPTAVPATVAIVEHEITNNNDSAWAIQLQIKEDTTNTEVFESYTLQNAEEITNPLMVQWLNSLGGRDQWLFQYNQEVREQIEGEIKSFSSHSELFEDQPTRSISTINAELMQSISVQAPSLTRVQFNAMRDIFISDDIDVWLKKDGSKKKGCIVDIKKMSYQTKHSLFDLSIVLEFEPGYDLFRNLEY</sequence>
<proteinExistence type="predicted"/>
<name>A0A0F9IZZ0_9ZZZZ</name>
<gene>
    <name evidence="1" type="ORF">LCGC14_1883190</name>
</gene>
<accession>A0A0F9IZZ0</accession>
<organism evidence="1">
    <name type="scientific">marine sediment metagenome</name>
    <dbReference type="NCBI Taxonomy" id="412755"/>
    <lineage>
        <taxon>unclassified sequences</taxon>
        <taxon>metagenomes</taxon>
        <taxon>ecological metagenomes</taxon>
    </lineage>
</organism>
<evidence type="ECO:0000313" key="1">
    <source>
        <dbReference type="EMBL" id="KKL92587.1"/>
    </source>
</evidence>